<evidence type="ECO:0000313" key="1">
    <source>
        <dbReference type="EMBL" id="SEU34021.1"/>
    </source>
</evidence>
<keyword evidence="2" id="KW-1185">Reference proteome</keyword>
<dbReference type="EMBL" id="FOIJ01000018">
    <property type="protein sequence ID" value="SEU34021.1"/>
    <property type="molecule type" value="Genomic_DNA"/>
</dbReference>
<proteinExistence type="predicted"/>
<evidence type="ECO:0000313" key="2">
    <source>
        <dbReference type="Proteomes" id="UP000199181"/>
    </source>
</evidence>
<reference evidence="2" key="1">
    <citation type="submission" date="2016-10" db="EMBL/GenBank/DDBJ databases">
        <authorList>
            <person name="Varghese N."/>
            <person name="Submissions S."/>
        </authorList>
    </citation>
    <scope>NUCLEOTIDE SEQUENCE [LARGE SCALE GENOMIC DNA]</scope>
    <source>
        <strain evidence="2">DSM 16858</strain>
    </source>
</reference>
<organism evidence="1 2">
    <name type="scientific">Stigmatella erecta</name>
    <dbReference type="NCBI Taxonomy" id="83460"/>
    <lineage>
        <taxon>Bacteria</taxon>
        <taxon>Pseudomonadati</taxon>
        <taxon>Myxococcota</taxon>
        <taxon>Myxococcia</taxon>
        <taxon>Myxococcales</taxon>
        <taxon>Cystobacterineae</taxon>
        <taxon>Archangiaceae</taxon>
        <taxon>Stigmatella</taxon>
    </lineage>
</organism>
<dbReference type="AlphaFoldDB" id="A0A1I0L3I7"/>
<name>A0A1I0L3I7_9BACT</name>
<gene>
    <name evidence="1" type="ORF">SAMN05443639_11842</name>
</gene>
<dbReference type="Proteomes" id="UP000199181">
    <property type="component" value="Unassembled WGS sequence"/>
</dbReference>
<sequence>MASTTTEVPAVTQRLNWTLFQPAAFTMSYWNLFFSQASVFSTPRSASRKAARPPLLEP</sequence>
<protein>
    <submittedName>
        <fullName evidence="1">Uncharacterized protein</fullName>
    </submittedName>
</protein>
<accession>A0A1I0L3I7</accession>